<evidence type="ECO:0000313" key="3">
    <source>
        <dbReference type="EMBL" id="SDI73184.1"/>
    </source>
</evidence>
<protein>
    <submittedName>
        <fullName evidence="2">Glucose sorbosone dehydrogenase</fullName>
    </submittedName>
    <submittedName>
        <fullName evidence="3">Glucose/arabinose dehydrogenase, beta-propeller fold</fullName>
    </submittedName>
</protein>
<accession>A0A0M0H246</accession>
<dbReference type="Gene3D" id="2.120.10.30">
    <property type="entry name" value="TolB, C-terminal domain"/>
    <property type="match status" value="1"/>
</dbReference>
<organism evidence="2 4">
    <name type="scientific">Aneurinibacillus migulanus</name>
    <name type="common">Bacillus migulanus</name>
    <dbReference type="NCBI Taxonomy" id="47500"/>
    <lineage>
        <taxon>Bacteria</taxon>
        <taxon>Bacillati</taxon>
        <taxon>Bacillota</taxon>
        <taxon>Bacilli</taxon>
        <taxon>Bacillales</taxon>
        <taxon>Paenibacillaceae</taxon>
        <taxon>Aneurinibacillus group</taxon>
        <taxon>Aneurinibacillus</taxon>
    </lineage>
</organism>
<dbReference type="Pfam" id="PF07995">
    <property type="entry name" value="GSDH"/>
    <property type="match status" value="1"/>
</dbReference>
<evidence type="ECO:0000313" key="5">
    <source>
        <dbReference type="Proteomes" id="UP000182836"/>
    </source>
</evidence>
<reference evidence="3 5" key="2">
    <citation type="submission" date="2016-10" db="EMBL/GenBank/DDBJ databases">
        <authorList>
            <person name="de Groot N.N."/>
        </authorList>
    </citation>
    <scope>NUCLEOTIDE SEQUENCE [LARGE SCALE GENOMIC DNA]</scope>
    <source>
        <strain evidence="3 5">DSM 2895</strain>
    </source>
</reference>
<dbReference type="STRING" id="47500.AF333_12300"/>
<proteinExistence type="predicted"/>
<dbReference type="AlphaFoldDB" id="A0A0M0H246"/>
<dbReference type="InterPro" id="IPR011041">
    <property type="entry name" value="Quinoprot_gluc/sorb_DH_b-prop"/>
</dbReference>
<dbReference type="InterPro" id="IPR011042">
    <property type="entry name" value="6-blade_b-propeller_TolB-like"/>
</dbReference>
<evidence type="ECO:0000313" key="4">
    <source>
        <dbReference type="Proteomes" id="UP000037269"/>
    </source>
</evidence>
<dbReference type="Proteomes" id="UP000182836">
    <property type="component" value="Unassembled WGS sequence"/>
</dbReference>
<dbReference type="OrthoDB" id="9770043at2"/>
<gene>
    <name evidence="2" type="ORF">AF333_12300</name>
    <name evidence="3" type="ORF">SAMN04487909_10732</name>
</gene>
<name>A0A0M0H246_ANEMI</name>
<dbReference type="EMBL" id="FNED01000007">
    <property type="protein sequence ID" value="SDI73184.1"/>
    <property type="molecule type" value="Genomic_DNA"/>
</dbReference>
<dbReference type="PANTHER" id="PTHR19328:SF13">
    <property type="entry name" value="HIPL1 PROTEIN"/>
    <property type="match status" value="1"/>
</dbReference>
<reference evidence="2 4" key="1">
    <citation type="submission" date="2015-07" db="EMBL/GenBank/DDBJ databases">
        <title>Fjat-14205 dsm 2895.</title>
        <authorList>
            <person name="Liu B."/>
            <person name="Wang J."/>
            <person name="Zhu Y."/>
            <person name="Liu G."/>
            <person name="Chen Q."/>
            <person name="Chen Z."/>
            <person name="Lan J."/>
            <person name="Che J."/>
            <person name="Ge C."/>
            <person name="Shi H."/>
            <person name="Pan Z."/>
            <person name="Liu X."/>
        </authorList>
    </citation>
    <scope>NUCLEOTIDE SEQUENCE [LARGE SCALE GENOMIC DNA]</scope>
    <source>
        <strain evidence="2 4">DSM 2895</strain>
    </source>
</reference>
<dbReference type="Proteomes" id="UP000037269">
    <property type="component" value="Unassembled WGS sequence"/>
</dbReference>
<dbReference type="EMBL" id="LGUG01000004">
    <property type="protein sequence ID" value="KON96148.1"/>
    <property type="molecule type" value="Genomic_DNA"/>
</dbReference>
<dbReference type="PATRIC" id="fig|47500.9.peg.3787"/>
<keyword evidence="4" id="KW-1185">Reference proteome</keyword>
<dbReference type="RefSeq" id="WP_043068873.1">
    <property type="nucleotide sequence ID" value="NZ_BJOA01000329.1"/>
</dbReference>
<evidence type="ECO:0000259" key="1">
    <source>
        <dbReference type="Pfam" id="PF07995"/>
    </source>
</evidence>
<feature type="domain" description="Glucose/Sorbosone dehydrogenase" evidence="1">
    <location>
        <begin position="26"/>
        <end position="330"/>
    </location>
</feature>
<evidence type="ECO:0000313" key="2">
    <source>
        <dbReference type="EMBL" id="KON96148.1"/>
    </source>
</evidence>
<dbReference type="SUPFAM" id="SSF50952">
    <property type="entry name" value="Soluble quinoprotein glucose dehydrogenase"/>
    <property type="match status" value="1"/>
</dbReference>
<dbReference type="InterPro" id="IPR012938">
    <property type="entry name" value="Glc/Sorbosone_DH"/>
</dbReference>
<sequence length="347" mass="38806">MSNNMNGFVNQAIPYRIEVVARGLIAPWAIDFAPDGRIFLTERPGRIRVVENGRLLPEPLITFSAPFVSIGEGGLLGLAVDPNFNANHFLYVYHSYRVRGRIRNRVVRLVERNNKATIDKILITNIPGNQLHNGGRLKIGPDGLLYITTGDAEVAFSAQNRTSLSGKILRIHLDGSIPGSNPFRGSPVYSLGHRNPQGLAWNPRTGVLYESEHGASGHDEINLIRAGANYGWPIIEGDERRRSLRLPLIHSGNRTWAPSGMTFVSRGPWRGQLLVANLRGSQILRFAINRRNPRSIRLLSVFFRSRGRIRDVVERSDGSLYVLTSNRDGRGQARPGDDKLFRLRSIR</sequence>
<dbReference type="PANTHER" id="PTHR19328">
    <property type="entry name" value="HEDGEHOG-INTERACTING PROTEIN"/>
    <property type="match status" value="1"/>
</dbReference>